<dbReference type="AlphaFoldDB" id="A0AAE3LKT5"/>
<protein>
    <submittedName>
        <fullName evidence="2">N-acetylglucosamine kinase</fullName>
    </submittedName>
</protein>
<gene>
    <name evidence="2" type="ORF">OD355_12175</name>
</gene>
<dbReference type="RefSeq" id="WP_263038765.1">
    <property type="nucleotide sequence ID" value="NZ_JAOTPL010000022.1"/>
</dbReference>
<keyword evidence="2" id="KW-0418">Kinase</keyword>
<dbReference type="GO" id="GO:0016301">
    <property type="term" value="F:kinase activity"/>
    <property type="evidence" value="ECO:0007669"/>
    <property type="project" value="UniProtKB-KW"/>
</dbReference>
<dbReference type="CDD" id="cd24079">
    <property type="entry name" value="ASKHA_NBD_PG1100-like"/>
    <property type="match status" value="1"/>
</dbReference>
<comment type="caution">
    <text evidence="2">The sequence shown here is derived from an EMBL/GenBank/DDBJ whole genome shotgun (WGS) entry which is preliminary data.</text>
</comment>
<name>A0AAE3LKT5_9BACT</name>
<dbReference type="InterPro" id="IPR052519">
    <property type="entry name" value="Euk-type_GlcNAc_Kinase"/>
</dbReference>
<evidence type="ECO:0000313" key="2">
    <source>
        <dbReference type="EMBL" id="MCU7695277.1"/>
    </source>
</evidence>
<keyword evidence="3" id="KW-1185">Reference proteome</keyword>
<organism evidence="2 3">
    <name type="scientific">Haoranjiania flava</name>
    <dbReference type="NCBI Taxonomy" id="1856322"/>
    <lineage>
        <taxon>Bacteria</taxon>
        <taxon>Pseudomonadati</taxon>
        <taxon>Bacteroidota</taxon>
        <taxon>Chitinophagia</taxon>
        <taxon>Chitinophagales</taxon>
        <taxon>Chitinophagaceae</taxon>
        <taxon>Haoranjiania</taxon>
    </lineage>
</organism>
<accession>A0AAE3LKT5</accession>
<feature type="domain" description="ATPase BadF/BadG/BcrA/BcrD type" evidence="1">
    <location>
        <begin position="8"/>
        <end position="204"/>
    </location>
</feature>
<keyword evidence="2" id="KW-0808">Transferase</keyword>
<proteinExistence type="predicted"/>
<dbReference type="Gene3D" id="3.30.420.40">
    <property type="match status" value="2"/>
</dbReference>
<dbReference type="EMBL" id="JAOTPL010000022">
    <property type="protein sequence ID" value="MCU7695277.1"/>
    <property type="molecule type" value="Genomic_DNA"/>
</dbReference>
<dbReference type="SUPFAM" id="SSF53067">
    <property type="entry name" value="Actin-like ATPase domain"/>
    <property type="match status" value="2"/>
</dbReference>
<evidence type="ECO:0000313" key="3">
    <source>
        <dbReference type="Proteomes" id="UP001209317"/>
    </source>
</evidence>
<dbReference type="Pfam" id="PF01869">
    <property type="entry name" value="BcrAD_BadFG"/>
    <property type="match status" value="1"/>
</dbReference>
<dbReference type="Gene3D" id="1.10.720.160">
    <property type="match status" value="1"/>
</dbReference>
<reference evidence="2" key="1">
    <citation type="submission" date="2022-10" db="EMBL/GenBank/DDBJ databases">
        <authorList>
            <person name="Kim H.S."/>
            <person name="Kim J.-S."/>
            <person name="Suh M.K."/>
            <person name="Eom M.K."/>
            <person name="Lee J.-S."/>
        </authorList>
    </citation>
    <scope>NUCLEOTIDE SEQUENCE</scope>
    <source>
        <strain evidence="2">LIP-5</strain>
    </source>
</reference>
<sequence>MSVKLIADSGSTKCDWCLVDNKKKNYTTTIGLSPYFLSTSEVEDVLQKEVVPLSAKKQPGEIWFYGTGMGDLKNVKNLTATFKKLFPNAEVHVSNDMLGAAVSACGDSKGVVSILGTGSSSCYYNGKKIVKSRFGIGYILGDEGSGSYFGKKVIQHFLYDIFDADLKHKFEEKFHTERNELIENVYRKPMANRYLASFTMFLAENRGHYMIENIIEDGINDFIHNHLYKFSESWNMPVHFVGSVANGFRDVIANLCDAAGLELGKIVHKPLDNLIDYHCARR</sequence>
<dbReference type="Proteomes" id="UP001209317">
    <property type="component" value="Unassembled WGS sequence"/>
</dbReference>
<evidence type="ECO:0000259" key="1">
    <source>
        <dbReference type="Pfam" id="PF01869"/>
    </source>
</evidence>
<dbReference type="PANTHER" id="PTHR43190:SF3">
    <property type="entry name" value="N-ACETYL-D-GLUCOSAMINE KINASE"/>
    <property type="match status" value="1"/>
</dbReference>
<dbReference type="PANTHER" id="PTHR43190">
    <property type="entry name" value="N-ACETYL-D-GLUCOSAMINE KINASE"/>
    <property type="match status" value="1"/>
</dbReference>
<dbReference type="InterPro" id="IPR002731">
    <property type="entry name" value="ATPase_BadF"/>
</dbReference>
<dbReference type="InterPro" id="IPR043129">
    <property type="entry name" value="ATPase_NBD"/>
</dbReference>